<name>A0A0R1GVA6_9LACO</name>
<comment type="caution">
    <text evidence="3">The sequence shown here is derived from an EMBL/GenBank/DDBJ whole genome shotgun (WGS) entry which is preliminary data.</text>
</comment>
<dbReference type="Pfam" id="PF14478">
    <property type="entry name" value="DUF4430"/>
    <property type="match status" value="1"/>
</dbReference>
<keyword evidence="4" id="KW-1185">Reference proteome</keyword>
<gene>
    <name evidence="3" type="ORF">FC62_GL001189</name>
</gene>
<dbReference type="Proteomes" id="UP000050909">
    <property type="component" value="Unassembled WGS sequence"/>
</dbReference>
<dbReference type="InterPro" id="IPR027954">
    <property type="entry name" value="Transcobalamin-like_C"/>
</dbReference>
<evidence type="ECO:0000259" key="2">
    <source>
        <dbReference type="Pfam" id="PF14478"/>
    </source>
</evidence>
<dbReference type="AlphaFoldDB" id="A0A0R1GVA6"/>
<evidence type="ECO:0000256" key="1">
    <source>
        <dbReference type="SAM" id="MobiDB-lite"/>
    </source>
</evidence>
<accession>A0A0R1GVA6</accession>
<evidence type="ECO:0000313" key="4">
    <source>
        <dbReference type="Proteomes" id="UP000050909"/>
    </source>
</evidence>
<feature type="domain" description="Transcobalamin-like C-terminal" evidence="2">
    <location>
        <begin position="311"/>
        <end position="389"/>
    </location>
</feature>
<dbReference type="PATRIC" id="fig|1423722.3.peg.1212"/>
<dbReference type="EMBL" id="AZCV01000004">
    <property type="protein sequence ID" value="KRK37577.1"/>
    <property type="molecule type" value="Genomic_DNA"/>
</dbReference>
<evidence type="ECO:0000313" key="3">
    <source>
        <dbReference type="EMBL" id="KRK37577.1"/>
    </source>
</evidence>
<sequence length="398" mass="43839">MGFKITQKHFKNWVLIILSLIFVLLLSTGCQKPEVKTTALKQETILRGKGLISKAKMTTIVGQDKEYQFSGSSHGIRYTWQFAGKQVKNSVAQKLGLTLQQNVLQNIKRAANDAPYALAINVQDFALAAQPTLAITIPEKWHANHVVAVVKEHNQLHELPTAQAAIKTSAKKTILSFKLNITGRKIYLVAGQTTNKKLITQNKINETRTKLAVIQKESTKKSGKKITSAKANTGQPTKTASTKNSNAVTSTESSSTETVHKQARQQVKTVTISIECATLIGHTADVKEAKRAFVPQSGVILAPTTINLNKGDSVYDILVRATKKYGIQMESSYTPIYSSYYIEGINQLYEFDAGSLSGWMYSVNGWFPNYGVSEYTSLKNGDSISFSYTRNVGHDLGK</sequence>
<dbReference type="PROSITE" id="PS51257">
    <property type="entry name" value="PROKAR_LIPOPROTEIN"/>
    <property type="match status" value="1"/>
</dbReference>
<feature type="compositionally biased region" description="Polar residues" evidence="1">
    <location>
        <begin position="229"/>
        <end position="248"/>
    </location>
</feature>
<proteinExistence type="predicted"/>
<reference evidence="3 4" key="1">
    <citation type="journal article" date="2015" name="Genome Announc.">
        <title>Expanding the biotechnology potential of lactobacilli through comparative genomics of 213 strains and associated genera.</title>
        <authorList>
            <person name="Sun Z."/>
            <person name="Harris H.M."/>
            <person name="McCann A."/>
            <person name="Guo C."/>
            <person name="Argimon S."/>
            <person name="Zhang W."/>
            <person name="Yang X."/>
            <person name="Jeffery I.B."/>
            <person name="Cooney J.C."/>
            <person name="Kagawa T.F."/>
            <person name="Liu W."/>
            <person name="Song Y."/>
            <person name="Salvetti E."/>
            <person name="Wrobel A."/>
            <person name="Rasinkangas P."/>
            <person name="Parkhill J."/>
            <person name="Rea M.C."/>
            <person name="O'Sullivan O."/>
            <person name="Ritari J."/>
            <person name="Douillard F.P."/>
            <person name="Paul Ross R."/>
            <person name="Yang R."/>
            <person name="Briner A.E."/>
            <person name="Felis G.E."/>
            <person name="de Vos W.M."/>
            <person name="Barrangou R."/>
            <person name="Klaenhammer T.R."/>
            <person name="Caufield P.W."/>
            <person name="Cui Y."/>
            <person name="Zhang H."/>
            <person name="O'Toole P.W."/>
        </authorList>
    </citation>
    <scope>NUCLEOTIDE SEQUENCE [LARGE SCALE GENOMIC DNA]</scope>
    <source>
        <strain evidence="3 4">DSM 20534</strain>
    </source>
</reference>
<feature type="region of interest" description="Disordered" evidence="1">
    <location>
        <begin position="222"/>
        <end position="262"/>
    </location>
</feature>
<dbReference type="Gene3D" id="2.170.130.30">
    <property type="match status" value="1"/>
</dbReference>
<organism evidence="3 4">
    <name type="scientific">Amylolactobacillus amylotrophicus DSM 20534</name>
    <dbReference type="NCBI Taxonomy" id="1423722"/>
    <lineage>
        <taxon>Bacteria</taxon>
        <taxon>Bacillati</taxon>
        <taxon>Bacillota</taxon>
        <taxon>Bacilli</taxon>
        <taxon>Lactobacillales</taxon>
        <taxon>Lactobacillaceae</taxon>
        <taxon>Amylolactobacillus</taxon>
    </lineage>
</organism>
<protein>
    <recommendedName>
        <fullName evidence="2">Transcobalamin-like C-terminal domain-containing protein</fullName>
    </recommendedName>
</protein>